<feature type="non-terminal residue" evidence="1">
    <location>
        <position position="39"/>
    </location>
</feature>
<evidence type="ECO:0000313" key="1">
    <source>
        <dbReference type="EMBL" id="GAG02014.1"/>
    </source>
</evidence>
<comment type="caution">
    <text evidence="1">The sequence shown here is derived from an EMBL/GenBank/DDBJ whole genome shotgun (WGS) entry which is preliminary data.</text>
</comment>
<dbReference type="EMBL" id="BARS01026565">
    <property type="protein sequence ID" value="GAG02014.1"/>
    <property type="molecule type" value="Genomic_DNA"/>
</dbReference>
<accession>X0U8B2</accession>
<organism evidence="1">
    <name type="scientific">marine sediment metagenome</name>
    <dbReference type="NCBI Taxonomy" id="412755"/>
    <lineage>
        <taxon>unclassified sequences</taxon>
        <taxon>metagenomes</taxon>
        <taxon>ecological metagenomes</taxon>
    </lineage>
</organism>
<proteinExistence type="predicted"/>
<name>X0U8B2_9ZZZZ</name>
<gene>
    <name evidence="1" type="ORF">S01H1_41847</name>
</gene>
<reference evidence="1" key="1">
    <citation type="journal article" date="2014" name="Front. Microbiol.">
        <title>High frequency of phylogenetically diverse reductive dehalogenase-homologous genes in deep subseafloor sedimentary metagenomes.</title>
        <authorList>
            <person name="Kawai M."/>
            <person name="Futagami T."/>
            <person name="Toyoda A."/>
            <person name="Takaki Y."/>
            <person name="Nishi S."/>
            <person name="Hori S."/>
            <person name="Arai W."/>
            <person name="Tsubouchi T."/>
            <person name="Morono Y."/>
            <person name="Uchiyama I."/>
            <person name="Ito T."/>
            <person name="Fujiyama A."/>
            <person name="Inagaki F."/>
            <person name="Takami H."/>
        </authorList>
    </citation>
    <scope>NUCLEOTIDE SEQUENCE</scope>
    <source>
        <strain evidence="1">Expedition CK06-06</strain>
    </source>
</reference>
<sequence length="39" mass="4286">MEAHLDAKLATLISKPDPEPHIVVQAELCLACEERPCTI</sequence>
<protein>
    <recommendedName>
        <fullName evidence="2">4Fe-4S ferredoxin-type domain-containing protein</fullName>
    </recommendedName>
</protein>
<evidence type="ECO:0008006" key="2">
    <source>
        <dbReference type="Google" id="ProtNLM"/>
    </source>
</evidence>
<dbReference type="AlphaFoldDB" id="X0U8B2"/>